<gene>
    <name evidence="3" type="ORF">W97_06108</name>
</gene>
<evidence type="ECO:0000259" key="2">
    <source>
        <dbReference type="PROSITE" id="PS51834"/>
    </source>
</evidence>
<feature type="region of interest" description="Disordered" evidence="1">
    <location>
        <begin position="128"/>
        <end position="209"/>
    </location>
</feature>
<dbReference type="EMBL" id="JH767584">
    <property type="protein sequence ID" value="EON66992.1"/>
    <property type="molecule type" value="Genomic_DNA"/>
</dbReference>
<feature type="compositionally biased region" description="Polar residues" evidence="1">
    <location>
        <begin position="146"/>
        <end position="157"/>
    </location>
</feature>
<feature type="region of interest" description="Disordered" evidence="1">
    <location>
        <begin position="62"/>
        <end position="89"/>
    </location>
</feature>
<dbReference type="OMA" id="CDNCAMT"/>
<keyword evidence="4" id="KW-1185">Reference proteome</keyword>
<feature type="compositionally biased region" description="Polar residues" evidence="1">
    <location>
        <begin position="346"/>
        <end position="358"/>
    </location>
</feature>
<feature type="domain" description="UDENN FLCN/SMCR8-type" evidence="2">
    <location>
        <begin position="197"/>
        <end position="437"/>
    </location>
</feature>
<dbReference type="STRING" id="1168221.R7YYL1"/>
<protein>
    <recommendedName>
        <fullName evidence="2">UDENN FLCN/SMCR8-type domain-containing protein</fullName>
    </recommendedName>
</protein>
<feature type="region of interest" description="Disordered" evidence="1">
    <location>
        <begin position="326"/>
        <end position="377"/>
    </location>
</feature>
<dbReference type="PROSITE" id="PS51834">
    <property type="entry name" value="DENN_FLCN_SMCR8"/>
    <property type="match status" value="1"/>
</dbReference>
<dbReference type="HOGENOM" id="CLU_030576_0_0_1"/>
<dbReference type="AlphaFoldDB" id="R7YYL1"/>
<dbReference type="GO" id="GO:0005829">
    <property type="term" value="C:cytosol"/>
    <property type="evidence" value="ECO:0007669"/>
    <property type="project" value="TreeGrafter"/>
</dbReference>
<dbReference type="PANTHER" id="PTHR31441:SF2">
    <property type="entry name" value="FOLLICULIN"/>
    <property type="match status" value="1"/>
</dbReference>
<dbReference type="GeneID" id="19903419"/>
<dbReference type="Pfam" id="PF11704">
    <property type="entry name" value="Folliculin"/>
    <property type="match status" value="1"/>
</dbReference>
<organism evidence="3 4">
    <name type="scientific">Coniosporium apollinis (strain CBS 100218)</name>
    <name type="common">Rock-inhabiting black yeast</name>
    <dbReference type="NCBI Taxonomy" id="1168221"/>
    <lineage>
        <taxon>Eukaryota</taxon>
        <taxon>Fungi</taxon>
        <taxon>Dikarya</taxon>
        <taxon>Ascomycota</taxon>
        <taxon>Pezizomycotina</taxon>
        <taxon>Dothideomycetes</taxon>
        <taxon>Dothideomycetes incertae sedis</taxon>
        <taxon>Coniosporium</taxon>
    </lineage>
</organism>
<dbReference type="GO" id="GO:1904263">
    <property type="term" value="P:positive regulation of TORC1 signaling"/>
    <property type="evidence" value="ECO:0007669"/>
    <property type="project" value="TreeGrafter"/>
</dbReference>
<feature type="compositionally biased region" description="Polar residues" evidence="1">
    <location>
        <begin position="365"/>
        <end position="377"/>
    </location>
</feature>
<feature type="compositionally biased region" description="Low complexity" evidence="1">
    <location>
        <begin position="328"/>
        <end position="345"/>
    </location>
</feature>
<dbReference type="eggNOG" id="KOG3715">
    <property type="taxonomic scope" value="Eukaryota"/>
</dbReference>
<accession>R7YYL1</accession>
<evidence type="ECO:0000313" key="4">
    <source>
        <dbReference type="Proteomes" id="UP000016924"/>
    </source>
</evidence>
<sequence>MDWIISLAHFCELHGPTSILCTQTSAATCLTCRTCDTPPSDDPPNSSYSSFDAPWDAKFPSQVPPLSSPFETPPTSPKQGSHNPYFPSFPSFPSFPGEREVYKRFSKTFEDDADSCGNCAFLVPRNVSDRLPAGAPGSPSKDGRTRNGSPVLRTSQAVVAHNRETESDNDSDGVADAVDIEQSLQSSTFPPSPPSTTTSSPPSPLFVSQTPHTHTLTYITTRQPTSASAYSLLRRSCIRTLSCEMLPRGSPSGPLVFGDPVAGYTIAYIFRLPDPRARGKLRTYALIALGGRDSWRIGKAMVKVTEIFESVASKIIAMADRVLERESSASSSRPSTSERSTPPLSCSASTMPNMSSRMSPEKKGLSSTHSSPTTRTITPVSSFLSAKKVDPDGYPRVSREVMRAKGLAEIVGKDDFFVELHATFCMLLSGLIKDFGS</sequence>
<dbReference type="OrthoDB" id="5599713at2759"/>
<reference evidence="4" key="1">
    <citation type="submission" date="2012-06" db="EMBL/GenBank/DDBJ databases">
        <title>The genome sequence of Coniosporium apollinis CBS 100218.</title>
        <authorList>
            <consortium name="The Broad Institute Genome Sequencing Platform"/>
            <person name="Cuomo C."/>
            <person name="Gorbushina A."/>
            <person name="Noack S."/>
            <person name="Walker B."/>
            <person name="Young S.K."/>
            <person name="Zeng Q."/>
            <person name="Gargeya S."/>
            <person name="Fitzgerald M."/>
            <person name="Haas B."/>
            <person name="Abouelleil A."/>
            <person name="Alvarado L."/>
            <person name="Arachchi H.M."/>
            <person name="Berlin A.M."/>
            <person name="Chapman S.B."/>
            <person name="Goldberg J."/>
            <person name="Griggs A."/>
            <person name="Gujja S."/>
            <person name="Hansen M."/>
            <person name="Howarth C."/>
            <person name="Imamovic A."/>
            <person name="Larimer J."/>
            <person name="McCowan C."/>
            <person name="Montmayeur A."/>
            <person name="Murphy C."/>
            <person name="Neiman D."/>
            <person name="Pearson M."/>
            <person name="Priest M."/>
            <person name="Roberts A."/>
            <person name="Saif S."/>
            <person name="Shea T."/>
            <person name="Sisk P."/>
            <person name="Sykes S."/>
            <person name="Wortman J."/>
            <person name="Nusbaum C."/>
            <person name="Birren B."/>
        </authorList>
    </citation>
    <scope>NUCLEOTIDE SEQUENCE [LARGE SCALE GENOMIC DNA]</scope>
    <source>
        <strain evidence="4">CBS 100218</strain>
    </source>
</reference>
<dbReference type="InterPro" id="IPR037521">
    <property type="entry name" value="FLCN/SMCR8_DENN"/>
</dbReference>
<evidence type="ECO:0000313" key="3">
    <source>
        <dbReference type="EMBL" id="EON66992.1"/>
    </source>
</evidence>
<dbReference type="RefSeq" id="XP_007782309.1">
    <property type="nucleotide sequence ID" value="XM_007784119.1"/>
</dbReference>
<evidence type="ECO:0000256" key="1">
    <source>
        <dbReference type="SAM" id="MobiDB-lite"/>
    </source>
</evidence>
<dbReference type="InterPro" id="IPR037520">
    <property type="entry name" value="Folliculin/SMCR8_longin"/>
</dbReference>
<dbReference type="InterPro" id="IPR021713">
    <property type="entry name" value="Folliculin"/>
</dbReference>
<dbReference type="PANTHER" id="PTHR31441">
    <property type="entry name" value="FOLLICULIN FAMILY MEMBER"/>
    <property type="match status" value="1"/>
</dbReference>
<feature type="compositionally biased region" description="Pro residues" evidence="1">
    <location>
        <begin position="62"/>
        <end position="76"/>
    </location>
</feature>
<dbReference type="Proteomes" id="UP000016924">
    <property type="component" value="Unassembled WGS sequence"/>
</dbReference>
<name>R7YYL1_CONA1</name>
<dbReference type="GO" id="GO:0005096">
    <property type="term" value="F:GTPase activator activity"/>
    <property type="evidence" value="ECO:0007669"/>
    <property type="project" value="InterPro"/>
</dbReference>
<proteinExistence type="predicted"/>